<dbReference type="EC" id="3.4.24.75" evidence="9"/>
<evidence type="ECO:0000313" key="8">
    <source>
        <dbReference type="EMBL" id="QPS33626.1"/>
    </source>
</evidence>
<sequence>MRRRLPLLLTAAVLVIVLPATSATADPRDDKSKVDDRVKELQQEFEGLDEELARVIAERDEAKEALPAAEEASQQADDALAEAIEKDEDLAARLTSAENAQSDLKEQIKDGAEEIEKHRTSAARIGRQAYQNSGITSDLAMLLQMAQGTSADGGIGRVDSAVRSQQRTIDNLSEQRALNQNNEERLSGVTDEISDLKDEAAEAVIAKEAAQAEAKKKADDLSDLISAKDAAEQTISDNKDKTEQQLADEKAEQDRLAKKVREWEKEQEKKGNFVYGDGVLANPAKGFPITSQFGYRIHPITGNRKLHTGTDFGVPCGTPIRAAGDGIVVSAGWAGGYGNRVVISHGKIKGKSIASTYNHNTNVKVRDGQKVKKGDVISISGTTGASTGCHLHFEIMENGGYVDAMPFIS</sequence>
<feature type="domain" description="M23ase beta-sheet core" evidence="5">
    <location>
        <begin position="306"/>
        <end position="403"/>
    </location>
</feature>
<accession>A0A162Y1L6</accession>
<evidence type="ECO:0000256" key="1">
    <source>
        <dbReference type="ARBA" id="ARBA00022729"/>
    </source>
</evidence>
<dbReference type="STRING" id="33889.AVW13_16715"/>
<keyword evidence="9" id="KW-0378">Hydrolase</keyword>
<feature type="compositionally biased region" description="Basic and acidic residues" evidence="3">
    <location>
        <begin position="237"/>
        <end position="251"/>
    </location>
</feature>
<evidence type="ECO:0000313" key="13">
    <source>
        <dbReference type="Proteomes" id="UP000594979"/>
    </source>
</evidence>
<protein>
    <submittedName>
        <fullName evidence="9">Glycyl-glycine endopeptidase ALE-1</fullName>
        <ecNumber evidence="9">3.4.24.75</ecNumber>
    </submittedName>
    <submittedName>
        <fullName evidence="6">Peptidase M23</fullName>
    </submittedName>
    <submittedName>
        <fullName evidence="8">Peptidoglycan DD-metalloendopeptidase family protein</fullName>
    </submittedName>
</protein>
<dbReference type="Gene3D" id="2.70.70.10">
    <property type="entry name" value="Glucose Permease (Domain IIA)"/>
    <property type="match status" value="1"/>
</dbReference>
<reference evidence="6" key="2">
    <citation type="submission" date="2016-01" db="EMBL/GenBank/DDBJ databases">
        <authorList>
            <person name="Hong K.W."/>
        </authorList>
    </citation>
    <scope>NUCLEOTIDE SEQUENCE</scope>
    <source>
        <strain evidence="6">M40</strain>
    </source>
</reference>
<evidence type="ECO:0000256" key="2">
    <source>
        <dbReference type="SAM" id="Coils"/>
    </source>
</evidence>
<dbReference type="EMBL" id="CAACXN010000015">
    <property type="protein sequence ID" value="VEW14138.1"/>
    <property type="molecule type" value="Genomic_DNA"/>
</dbReference>
<dbReference type="Proteomes" id="UP000594979">
    <property type="component" value="Chromosome"/>
</dbReference>
<dbReference type="PANTHER" id="PTHR21666">
    <property type="entry name" value="PEPTIDASE-RELATED"/>
    <property type="match status" value="1"/>
</dbReference>
<dbReference type="EMBL" id="NCWY01000006">
    <property type="protein sequence ID" value="PAK95844.1"/>
    <property type="molecule type" value="Genomic_DNA"/>
</dbReference>
<dbReference type="EMBL" id="LQQR01000062">
    <property type="protein sequence ID" value="KZE11252.1"/>
    <property type="molecule type" value="Genomic_DNA"/>
</dbReference>
<keyword evidence="1 4" id="KW-0732">Signal</keyword>
<dbReference type="KEGG" id="bcau:I6G59_17165"/>
<evidence type="ECO:0000313" key="9">
    <source>
        <dbReference type="EMBL" id="VEW14138.1"/>
    </source>
</evidence>
<reference evidence="7 11" key="3">
    <citation type="submission" date="2017-04" db="EMBL/GenBank/DDBJ databases">
        <title>Kefir bacterial isolates.</title>
        <authorList>
            <person name="Kim Y."/>
            <person name="Blasche S."/>
            <person name="Patil K.R."/>
        </authorList>
    </citation>
    <scope>NUCLEOTIDE SEQUENCE [LARGE SCALE GENOMIC DNA]</scope>
    <source>
        <strain evidence="7 11">OG2</strain>
    </source>
</reference>
<evidence type="ECO:0000313" key="7">
    <source>
        <dbReference type="EMBL" id="PAK95844.1"/>
    </source>
</evidence>
<evidence type="ECO:0000256" key="4">
    <source>
        <dbReference type="SAM" id="SignalP"/>
    </source>
</evidence>
<dbReference type="AlphaFoldDB" id="A0A162Y1L6"/>
<feature type="signal peptide" evidence="4">
    <location>
        <begin position="1"/>
        <end position="25"/>
    </location>
</feature>
<dbReference type="Pfam" id="PF01551">
    <property type="entry name" value="Peptidase_M23"/>
    <property type="match status" value="1"/>
</dbReference>
<organism evidence="9 12">
    <name type="scientific">Brevibacterium casei</name>
    <dbReference type="NCBI Taxonomy" id="33889"/>
    <lineage>
        <taxon>Bacteria</taxon>
        <taxon>Bacillati</taxon>
        <taxon>Actinomycetota</taxon>
        <taxon>Actinomycetes</taxon>
        <taxon>Micrococcales</taxon>
        <taxon>Brevibacteriaceae</taxon>
        <taxon>Brevibacterium</taxon>
    </lineage>
</organism>
<dbReference type="GO" id="GO:0004222">
    <property type="term" value="F:metalloendopeptidase activity"/>
    <property type="evidence" value="ECO:0007669"/>
    <property type="project" value="TreeGrafter"/>
</dbReference>
<dbReference type="InterPro" id="IPR016047">
    <property type="entry name" value="M23ase_b-sheet_dom"/>
</dbReference>
<dbReference type="RefSeq" id="WP_063250880.1">
    <property type="nucleotide sequence ID" value="NZ_CAACXN010000015.1"/>
</dbReference>
<dbReference type="SUPFAM" id="SSF51261">
    <property type="entry name" value="Duplicated hybrid motif"/>
    <property type="match status" value="1"/>
</dbReference>
<evidence type="ECO:0000256" key="3">
    <source>
        <dbReference type="SAM" id="MobiDB-lite"/>
    </source>
</evidence>
<gene>
    <name evidence="6" type="ORF">AVW13_16715</name>
    <name evidence="7" type="ORF">B8X04_08875</name>
    <name evidence="8" type="ORF">I6G59_17165</name>
    <name evidence="9" type="ORF">NCTC12391_02296</name>
</gene>
<evidence type="ECO:0000259" key="5">
    <source>
        <dbReference type="Pfam" id="PF01551"/>
    </source>
</evidence>
<name>A0A162Y1L6_9MICO</name>
<evidence type="ECO:0000313" key="10">
    <source>
        <dbReference type="Proteomes" id="UP000076612"/>
    </source>
</evidence>
<dbReference type="CDD" id="cd12797">
    <property type="entry name" value="M23_peptidase"/>
    <property type="match status" value="1"/>
</dbReference>
<dbReference type="Proteomes" id="UP000386281">
    <property type="component" value="Unassembled WGS sequence"/>
</dbReference>
<proteinExistence type="predicted"/>
<dbReference type="Proteomes" id="UP000076612">
    <property type="component" value="Unassembled WGS sequence"/>
</dbReference>
<feature type="coiled-coil region" evidence="2">
    <location>
        <begin position="31"/>
        <end position="114"/>
    </location>
</feature>
<evidence type="ECO:0000313" key="12">
    <source>
        <dbReference type="Proteomes" id="UP000386281"/>
    </source>
</evidence>
<dbReference type="InterPro" id="IPR050570">
    <property type="entry name" value="Cell_wall_metabolism_enzyme"/>
</dbReference>
<dbReference type="EMBL" id="CP065682">
    <property type="protein sequence ID" value="QPS33626.1"/>
    <property type="molecule type" value="Genomic_DNA"/>
</dbReference>
<feature type="chain" id="PRO_5014532659" evidence="4">
    <location>
        <begin position="26"/>
        <end position="409"/>
    </location>
</feature>
<dbReference type="PANTHER" id="PTHR21666:SF289">
    <property type="entry name" value="L-ALA--D-GLU ENDOPEPTIDASE"/>
    <property type="match status" value="1"/>
</dbReference>
<reference evidence="8 13" key="5">
    <citation type="submission" date="2020-12" db="EMBL/GenBank/DDBJ databases">
        <title>FDA dAtabase for Regulatory Grade micrObial Sequences (FDA-ARGOS): Supporting development and validation of Infectious Disease Dx tests.</title>
        <authorList>
            <person name="Sproer C."/>
            <person name="Gronow S."/>
            <person name="Severitt S."/>
            <person name="Schroder I."/>
            <person name="Tallon L."/>
            <person name="Sadzewicz L."/>
            <person name="Zhao X."/>
            <person name="Boylan J."/>
            <person name="Ott S."/>
            <person name="Bowen H."/>
            <person name="Vavikolanu K."/>
            <person name="Mehta A."/>
            <person name="Aluvathingal J."/>
            <person name="Nadendla S."/>
            <person name="Lowell S."/>
            <person name="Myers T."/>
            <person name="Yan Y."/>
            <person name="Sichtig H."/>
        </authorList>
    </citation>
    <scope>NUCLEOTIDE SEQUENCE [LARGE SCALE GENOMIC DNA]</scope>
    <source>
        <strain evidence="8 13">FDAARGOS_902</strain>
    </source>
</reference>
<dbReference type="Proteomes" id="UP000216867">
    <property type="component" value="Unassembled WGS sequence"/>
</dbReference>
<dbReference type="InterPro" id="IPR011055">
    <property type="entry name" value="Dup_hybrid_motif"/>
</dbReference>
<evidence type="ECO:0000313" key="11">
    <source>
        <dbReference type="Proteomes" id="UP000216867"/>
    </source>
</evidence>
<feature type="region of interest" description="Disordered" evidence="3">
    <location>
        <begin position="232"/>
        <end position="251"/>
    </location>
</feature>
<evidence type="ECO:0000313" key="6">
    <source>
        <dbReference type="EMBL" id="KZE11252.1"/>
    </source>
</evidence>
<keyword evidence="2" id="KW-0175">Coiled coil</keyword>
<reference evidence="10" key="1">
    <citation type="submission" date="2016-01" db="EMBL/GenBank/DDBJ databases">
        <title>Draft genome of Chromobacterium sp. F49.</title>
        <authorList>
            <person name="Hong K.W."/>
        </authorList>
    </citation>
    <scope>NUCLEOTIDE SEQUENCE [LARGE SCALE GENOMIC DNA]</scope>
    <source>
        <strain evidence="10">M40</strain>
    </source>
</reference>
<reference evidence="9 12" key="4">
    <citation type="submission" date="2019-02" db="EMBL/GenBank/DDBJ databases">
        <authorList>
            <consortium name="Pathogen Informatics"/>
        </authorList>
    </citation>
    <scope>NUCLEOTIDE SEQUENCE [LARGE SCALE GENOMIC DNA]</scope>
    <source>
        <strain evidence="9 12">3012STDY7078520</strain>
    </source>
</reference>